<dbReference type="InterPro" id="IPR025724">
    <property type="entry name" value="GAG-pre-integrase_dom"/>
</dbReference>
<organism evidence="5 6">
    <name type="scientific">Arabidopsis suecica</name>
    <name type="common">Swedish thale-cress</name>
    <name type="synonym">Cardaminopsis suecica</name>
    <dbReference type="NCBI Taxonomy" id="45249"/>
    <lineage>
        <taxon>Eukaryota</taxon>
        <taxon>Viridiplantae</taxon>
        <taxon>Streptophyta</taxon>
        <taxon>Embryophyta</taxon>
        <taxon>Tracheophyta</taxon>
        <taxon>Spermatophyta</taxon>
        <taxon>Magnoliopsida</taxon>
        <taxon>eudicotyledons</taxon>
        <taxon>Gunneridae</taxon>
        <taxon>Pentapetalae</taxon>
        <taxon>rosids</taxon>
        <taxon>malvids</taxon>
        <taxon>Brassicales</taxon>
        <taxon>Brassicaceae</taxon>
        <taxon>Camelineae</taxon>
        <taxon>Arabidopsis</taxon>
    </lineage>
</organism>
<dbReference type="InterPro" id="IPR005162">
    <property type="entry name" value="Retrotrans_gag_dom"/>
</dbReference>
<proteinExistence type="predicted"/>
<dbReference type="Pfam" id="PF13976">
    <property type="entry name" value="gag_pre-integrs"/>
    <property type="match status" value="1"/>
</dbReference>
<keyword evidence="1" id="KW-0479">Metal-binding</keyword>
<keyword evidence="1" id="KW-0863">Zinc-finger</keyword>
<dbReference type="Pfam" id="PF22936">
    <property type="entry name" value="Pol_BBD"/>
    <property type="match status" value="1"/>
</dbReference>
<evidence type="ECO:0000256" key="3">
    <source>
        <dbReference type="SAM" id="Phobius"/>
    </source>
</evidence>
<feature type="domain" description="CCHC-type" evidence="4">
    <location>
        <begin position="241"/>
        <end position="254"/>
    </location>
</feature>
<keyword evidence="3" id="KW-0472">Membrane</keyword>
<dbReference type="GO" id="GO:0003676">
    <property type="term" value="F:nucleic acid binding"/>
    <property type="evidence" value="ECO:0007669"/>
    <property type="project" value="InterPro"/>
</dbReference>
<evidence type="ECO:0000259" key="4">
    <source>
        <dbReference type="PROSITE" id="PS50158"/>
    </source>
</evidence>
<protein>
    <submittedName>
        <fullName evidence="5">Retrotransposon gag domain</fullName>
    </submittedName>
</protein>
<dbReference type="InterPro" id="IPR054722">
    <property type="entry name" value="PolX-like_BBD"/>
</dbReference>
<keyword evidence="1" id="KW-0862">Zinc</keyword>
<keyword evidence="3" id="KW-1133">Transmembrane helix</keyword>
<evidence type="ECO:0000313" key="5">
    <source>
        <dbReference type="EMBL" id="KAG7609732.1"/>
    </source>
</evidence>
<dbReference type="PANTHER" id="PTHR11439">
    <property type="entry name" value="GAG-POL-RELATED RETROTRANSPOSON"/>
    <property type="match status" value="1"/>
</dbReference>
<dbReference type="Proteomes" id="UP000694251">
    <property type="component" value="Chromosome 5"/>
</dbReference>
<dbReference type="PANTHER" id="PTHR11439:SF463">
    <property type="entry name" value="REVERSE TRANSCRIPTASE TY1_COPIA-TYPE DOMAIN-CONTAINING PROTEIN"/>
    <property type="match status" value="1"/>
</dbReference>
<feature type="region of interest" description="Disordered" evidence="2">
    <location>
        <begin position="589"/>
        <end position="627"/>
    </location>
</feature>
<accession>A0A8T2DH23</accession>
<feature type="compositionally biased region" description="Polar residues" evidence="2">
    <location>
        <begin position="596"/>
        <end position="618"/>
    </location>
</feature>
<evidence type="ECO:0000256" key="2">
    <source>
        <dbReference type="SAM" id="MobiDB-lite"/>
    </source>
</evidence>
<dbReference type="PROSITE" id="PS50158">
    <property type="entry name" value="ZF_CCHC"/>
    <property type="match status" value="1"/>
</dbReference>
<gene>
    <name evidence="5" type="ORF">ISN44_As05g018070</name>
</gene>
<reference evidence="5 6" key="1">
    <citation type="submission" date="2020-12" db="EMBL/GenBank/DDBJ databases">
        <title>Concerted genomic and epigenomic changes stabilize Arabidopsis allopolyploids.</title>
        <authorList>
            <person name="Chen Z."/>
        </authorList>
    </citation>
    <scope>NUCLEOTIDE SEQUENCE [LARGE SCALE GENOMIC DNA]</scope>
    <source>
        <strain evidence="5">As9502</strain>
        <tissue evidence="5">Leaf</tissue>
    </source>
</reference>
<feature type="transmembrane region" description="Helical" evidence="3">
    <location>
        <begin position="1065"/>
        <end position="1087"/>
    </location>
</feature>
<dbReference type="GO" id="GO:0008270">
    <property type="term" value="F:zinc ion binding"/>
    <property type="evidence" value="ECO:0007669"/>
    <property type="project" value="UniProtKB-KW"/>
</dbReference>
<keyword evidence="6" id="KW-1185">Reference proteome</keyword>
<dbReference type="Pfam" id="PF03732">
    <property type="entry name" value="Retrotrans_gag"/>
    <property type="match status" value="1"/>
</dbReference>
<keyword evidence="3" id="KW-0812">Transmembrane</keyword>
<sequence length="1157" mass="129243">MALNVRNKLGFIDGTILKPNETHKDFGSWSRCNDMVATWLMNSVSKKIGQSLLFISTAEGIWKNLMSRFKQDDAPRVYEIEQRLSVIQQGSMDVSAYYTELVTLWEEYRNHVELHVCTCGKCECNAAALWEKLQQRSRVTKFLMGLNESYEATRRHILMLKQIPTIEDAFNMVTQDERQKNIKPVFKIDNVVFNTSDNNQLSYYDGSVQNQNQNVYQGPLDNNVYAAMQNQYIPRAPRPVCTYCGQTGHVIQKCFKKHGYPPGYIPGFKSNGGYQNQPTRPFTPSFNQNLDPKAQFSNSRPTTQHAANMMNGNQQAISAPNVDGSWIIDTGATSHVCSDLTLFNDTVTVTGVTVSLPNATRVEIAHTGTIHLSSSLILHDVLHVPSFKFNLISVSSLLKHSNASAHFFPDFCYIHESIQDLMIGKGVLLHNLYILELDSPHPATHSSLSAPHFSGSLMVDGHLWHQRLGHPSSDKLKLLSGTLSMPKNSSLVESHCPVCPLAKQKRLSFESHNHMSSSPFDLIHLDIWGPFKRESVEGNVIFHEKDFPFKTATHSIPASDIFDKCVLPASTPVDIDSPSHIHHDASDIHTPALHTTPHSSVTDHSQEAVTSDTTTVSLPTVRPKRTSKAPGYLSDYHCALIQTSSPPEKVTTTPYHISSFLSYDQFSPDYQSFICNISIETEPKIFKQAIISEKWTAAMGVELGSMELNKTWSVVSLPQAKKGWSTSQMDITSAFLHSDLEEEVYMSLPEGYTPPDGVPLPPNAVCRLHKSIYGLKQASRQWYKCLSAVLLDDGFIQSYADNTLFVKVAGTSIVALLVYVDDILIVSNDDEAVRSVKAVLGKHFKTKDLGEAKFFLGLEIARNADGISVSQRKYCLDMLADSGLLGCKPKSVPMDPKVPLTKETGTLLENARPYREIIGRLFYLCITRPDITYAVNRLSQFLSCPTDVHLQAAYQILKYLKNNPGQGLFYSSQPNICLNGFADADWGTCLDTRRSTSGMCVFLGHSLITWKSKKQDIVSSSSTEAEYRSMAVTTKELLWLSQMLKDLHIQTPKEKHRNSIIMENIYVLLITIPCVVALLACCVVYAVNGCTDHDEMQTKLVDVEKGITVTQDVLESKKSHVAGANYGTFLLLHHHRPPIASIPYHHHHHHHSAGFSR</sequence>
<comment type="caution">
    <text evidence="5">The sequence shown here is derived from an EMBL/GenBank/DDBJ whole genome shotgun (WGS) entry which is preliminary data.</text>
</comment>
<evidence type="ECO:0000256" key="1">
    <source>
        <dbReference type="PROSITE-ProRule" id="PRU00047"/>
    </source>
</evidence>
<dbReference type="OrthoDB" id="1745225at2759"/>
<dbReference type="CDD" id="cd09272">
    <property type="entry name" value="RNase_HI_RT_Ty1"/>
    <property type="match status" value="1"/>
</dbReference>
<evidence type="ECO:0000313" key="6">
    <source>
        <dbReference type="Proteomes" id="UP000694251"/>
    </source>
</evidence>
<name>A0A8T2DH23_ARASU</name>
<dbReference type="AlphaFoldDB" id="A0A8T2DH23"/>
<dbReference type="EMBL" id="JAEFBJ010000005">
    <property type="protein sequence ID" value="KAG7609732.1"/>
    <property type="molecule type" value="Genomic_DNA"/>
</dbReference>
<dbReference type="Pfam" id="PF07727">
    <property type="entry name" value="RVT_2"/>
    <property type="match status" value="1"/>
</dbReference>
<dbReference type="InterPro" id="IPR001878">
    <property type="entry name" value="Znf_CCHC"/>
</dbReference>
<dbReference type="InterPro" id="IPR013103">
    <property type="entry name" value="RVT_2"/>
</dbReference>